<dbReference type="GO" id="GO:0015031">
    <property type="term" value="P:protein transport"/>
    <property type="evidence" value="ECO:0007669"/>
    <property type="project" value="UniProtKB-KW"/>
</dbReference>
<feature type="compositionally biased region" description="Polar residues" evidence="7">
    <location>
        <begin position="1358"/>
        <end position="1375"/>
    </location>
</feature>
<evidence type="ECO:0000256" key="3">
    <source>
        <dbReference type="ARBA" id="ARBA00022448"/>
    </source>
</evidence>
<feature type="region of interest" description="Disordered" evidence="7">
    <location>
        <begin position="607"/>
        <end position="635"/>
    </location>
</feature>
<dbReference type="Pfam" id="PF12931">
    <property type="entry name" value="TPR_Sec16"/>
    <property type="match status" value="1"/>
</dbReference>
<evidence type="ECO:0000259" key="9">
    <source>
        <dbReference type="Pfam" id="PF12932"/>
    </source>
</evidence>
<feature type="compositionally biased region" description="Polar residues" evidence="7">
    <location>
        <begin position="440"/>
        <end position="460"/>
    </location>
</feature>
<keyword evidence="6" id="KW-0333">Golgi apparatus</keyword>
<feature type="compositionally biased region" description="Low complexity" evidence="7">
    <location>
        <begin position="1289"/>
        <end position="1312"/>
    </location>
</feature>
<dbReference type="PANTHER" id="PTHR13402:SF6">
    <property type="entry name" value="SECRETORY 16, ISOFORM I"/>
    <property type="match status" value="1"/>
</dbReference>
<feature type="compositionally biased region" description="Polar residues" evidence="7">
    <location>
        <begin position="1124"/>
        <end position="1148"/>
    </location>
</feature>
<dbReference type="GO" id="GO:0012507">
    <property type="term" value="C:ER to Golgi transport vesicle membrane"/>
    <property type="evidence" value="ECO:0007669"/>
    <property type="project" value="TreeGrafter"/>
</dbReference>
<feature type="region of interest" description="Disordered" evidence="7">
    <location>
        <begin position="510"/>
        <end position="540"/>
    </location>
</feature>
<feature type="compositionally biased region" description="Polar residues" evidence="7">
    <location>
        <begin position="1178"/>
        <end position="1189"/>
    </location>
</feature>
<dbReference type="InterPro" id="IPR024340">
    <property type="entry name" value="Sec16_CCD"/>
</dbReference>
<evidence type="ECO:0000256" key="4">
    <source>
        <dbReference type="ARBA" id="ARBA00022824"/>
    </source>
</evidence>
<keyword evidence="4 6" id="KW-0256">Endoplasmic reticulum</keyword>
<feature type="compositionally biased region" description="Polar residues" evidence="7">
    <location>
        <begin position="472"/>
        <end position="487"/>
    </location>
</feature>
<comment type="similarity">
    <text evidence="2 6">Belongs to the SEC16 family.</text>
</comment>
<dbReference type="GO" id="GO:0000139">
    <property type="term" value="C:Golgi membrane"/>
    <property type="evidence" value="ECO:0007669"/>
    <property type="project" value="UniProtKB-SubCell"/>
</dbReference>
<keyword evidence="11" id="KW-1185">Reference proteome</keyword>
<dbReference type="Pfam" id="PF12932">
    <property type="entry name" value="Sec16"/>
    <property type="match status" value="1"/>
</dbReference>
<dbReference type="GO" id="GO:0070973">
    <property type="term" value="P:protein localization to endoplasmic reticulum exit site"/>
    <property type="evidence" value="ECO:0007669"/>
    <property type="project" value="TreeGrafter"/>
</dbReference>
<feature type="compositionally biased region" description="Basic and acidic residues" evidence="7">
    <location>
        <begin position="524"/>
        <end position="535"/>
    </location>
</feature>
<evidence type="ECO:0000259" key="8">
    <source>
        <dbReference type="Pfam" id="PF12931"/>
    </source>
</evidence>
<protein>
    <recommendedName>
        <fullName evidence="6">Protein transport protein sec16</fullName>
    </recommendedName>
</protein>
<feature type="compositionally biased region" description="Polar residues" evidence="7">
    <location>
        <begin position="510"/>
        <end position="523"/>
    </location>
</feature>
<evidence type="ECO:0000313" key="11">
    <source>
        <dbReference type="Proteomes" id="UP000230069"/>
    </source>
</evidence>
<dbReference type="InterPro" id="IPR024298">
    <property type="entry name" value="Sec16_Sec23-bd"/>
</dbReference>
<keyword evidence="3 6" id="KW-0813">Transport</keyword>
<organism evidence="10 11">
    <name type="scientific">Aquilegia coerulea</name>
    <name type="common">Rocky mountain columbine</name>
    <dbReference type="NCBI Taxonomy" id="218851"/>
    <lineage>
        <taxon>Eukaryota</taxon>
        <taxon>Viridiplantae</taxon>
        <taxon>Streptophyta</taxon>
        <taxon>Embryophyta</taxon>
        <taxon>Tracheophyta</taxon>
        <taxon>Spermatophyta</taxon>
        <taxon>Magnoliopsida</taxon>
        <taxon>Ranunculales</taxon>
        <taxon>Ranunculaceae</taxon>
        <taxon>Thalictroideae</taxon>
        <taxon>Aquilegia</taxon>
    </lineage>
</organism>
<feature type="region of interest" description="Disordered" evidence="7">
    <location>
        <begin position="1272"/>
        <end position="1447"/>
    </location>
</feature>
<dbReference type="Gene3D" id="1.25.40.1030">
    <property type="match status" value="1"/>
</dbReference>
<dbReference type="EMBL" id="KZ305021">
    <property type="protein sequence ID" value="PIA59124.1"/>
    <property type="molecule type" value="Genomic_DNA"/>
</dbReference>
<dbReference type="GO" id="GO:0007030">
    <property type="term" value="P:Golgi organization"/>
    <property type="evidence" value="ECO:0007669"/>
    <property type="project" value="TreeGrafter"/>
</dbReference>
<keyword evidence="5 6" id="KW-0931">ER-Golgi transport</keyword>
<gene>
    <name evidence="10" type="ORF">AQUCO_00400169v1</name>
</gene>
<feature type="domain" description="Sec16 Sec23-binding" evidence="8">
    <location>
        <begin position="819"/>
        <end position="1101"/>
    </location>
</feature>
<evidence type="ECO:0000256" key="1">
    <source>
        <dbReference type="ARBA" id="ARBA00004240"/>
    </source>
</evidence>
<dbReference type="Proteomes" id="UP000230069">
    <property type="component" value="Unassembled WGS sequence"/>
</dbReference>
<feature type="compositionally biased region" description="Polar residues" evidence="7">
    <location>
        <begin position="1404"/>
        <end position="1438"/>
    </location>
</feature>
<feature type="compositionally biased region" description="Low complexity" evidence="7">
    <location>
        <begin position="1192"/>
        <end position="1201"/>
    </location>
</feature>
<sequence length="1490" mass="160818">MSSSPPFQLEDQTDADFFDKLVDDDDDEFGGGLQTQTVPSFVQTGLEEESDELQAFSNLSISSEVVGTVLESFVGGEGEGEGERESENKTKDVTTVTTSDAALEKDILVSEESVSLVPSTTSSVPLVNAVESNGAMAVGANDLSESTTSRGIRSNKSINIKEVQWNLFNADSAKNGEGSYSEFFTDTRDNDNAADPFATLGDTANLNVGLNSNSDGDPFANLGDTSNLNVGLNSSSGIMSDGDPFASLGENSNVGFDHTSDIIPADNLVSDSTMSSSNAAQHHDGQVYVASTEQATTEGQNLYNSQYWESVYPGWTVDPNTGQWIQVEGYNTTSTNTQGQGYGDDQTVGNDFVSGGQNSQVSYLQQTAQSVVGTVSEGCSTGSVSTWNQVQTEYPAHMIFDPQYPGWYYDTNSQEWRTLESYDPTSIQSTSAASSDPAIQPTSATHGQQLHSWNDTNGGLSSEEHSLYGDGQFSNFSPQNLNAQNHGGNWAGSAGNYAQQNMNMWQPETVSKSDAVSGLSKSQNLEKHYGSRDQLDNSQNQHIGFKPMENTFMYGKQSQTYGPSDAAHGFKSFVPPENNFQQFNQPMLEQNQQKLSLHDSYGNQNSGFYSSQPLSSGTQQFHNANEERSSAGRPPHALVTFGFGGKLIVMKECNSYASNSQYGSQNSTGGSISVLNVMDVVADKKDTMQVGLGGDDYFRALCQQSYPGPLVGGSVGTKEVSKWIEERITKCEPPYIDYRKGELLRMLLSLLKIASQNYGQLRSPFGTDPLLKDRAELAVAELFASSRKHDAQLSGYGATPHCLQNVPSEAQLWATAAEVQNLLVSGKRMEALQCAREGQFWGFALQLAADLGEQLYVDTAKQMAHRMLVAGSPLKTLSLLMAGQQADVFNVDNGYYSGATGGVNISQHHAQISPKGMLDDWEKNLAAITANRTKGDELVILHLGDCLWKERGENIAAHMCYLIAEASFEPFSDTARLCLIGADHWKYPRTYASPEAIQRTEFYEYSMVLGNSQSVLLPFQPYKLIYAYMLAEVGRLSDSLKYCQTILKSLKTNRTPEVDALKQLLSSLEDRVKAHQQSGFGTNLAPTKLVGKIIPFLDRSIHRIMGPTVPPGQSGNPNEHDSHPMTQRVASSQSTMAMTSLMPSTSMEPITAWGGGDNRKSMPNRSISEPDFGRSPRQAASSSHTQGKASDSGGSSRFGRLGSNLLQKTIGWVRIGKDRQAKLGDANKFYYDEKLKRWVEEGVEPSAEEIAPPPPPTAAAFQNAMSDYNIRSAFKGDSSPSNGGAETKSPPSSERSSGIPPIPPSSSNQFSSRGRMGVRSRYVDTFNKGSGPSASFSSHSVAPAKPAAGSTAKFFVPTPSSEQITDTIGESTQEDAGTKHDPSTFMSKDLLSSPSPLPPSSSSMQRHPSLNSITPTGSKGNGSLSSHSRRTASWSGSLNGALDQSMGNEIKPAGEAMRMSPLSFTPSNPSTLHMPMNGGSFGELHEVELS</sequence>
<evidence type="ECO:0000256" key="2">
    <source>
        <dbReference type="ARBA" id="ARBA00005927"/>
    </source>
</evidence>
<dbReference type="CDD" id="cd09233">
    <property type="entry name" value="ACE1-Sec16-like"/>
    <property type="match status" value="1"/>
</dbReference>
<keyword evidence="6" id="KW-0653">Protein transport</keyword>
<dbReference type="GO" id="GO:0070971">
    <property type="term" value="C:endoplasmic reticulum exit site"/>
    <property type="evidence" value="ECO:0007669"/>
    <property type="project" value="TreeGrafter"/>
</dbReference>
<evidence type="ECO:0000256" key="7">
    <source>
        <dbReference type="SAM" id="MobiDB-lite"/>
    </source>
</evidence>
<name>A0A2G5ETS1_AQUCA</name>
<feature type="region of interest" description="Disordered" evidence="7">
    <location>
        <begin position="1104"/>
        <end position="1201"/>
    </location>
</feature>
<proteinExistence type="inferred from homology"/>
<feature type="region of interest" description="Disordered" evidence="7">
    <location>
        <begin position="427"/>
        <end position="495"/>
    </location>
</feature>
<comment type="subcellular location">
    <subcellularLocation>
        <location evidence="1">Endoplasmic reticulum</location>
    </subcellularLocation>
    <subcellularLocation>
        <location evidence="6">Golgi apparatus membrane</location>
    </subcellularLocation>
</comment>
<dbReference type="FunCoup" id="A0A2G5ETS1">
    <property type="interactions" value="1648"/>
</dbReference>
<accession>A0A2G5ETS1</accession>
<evidence type="ECO:0000256" key="6">
    <source>
        <dbReference type="RuleBase" id="RU364101"/>
    </source>
</evidence>
<feature type="compositionally biased region" description="Low complexity" evidence="7">
    <location>
        <begin position="1329"/>
        <end position="1344"/>
    </location>
</feature>
<feature type="region of interest" description="Disordered" evidence="7">
    <location>
        <begin position="1459"/>
        <end position="1490"/>
    </location>
</feature>
<dbReference type="EMBL" id="KZ305021">
    <property type="protein sequence ID" value="PIA59122.1"/>
    <property type="molecule type" value="Genomic_DNA"/>
</dbReference>
<keyword evidence="6" id="KW-0472">Membrane</keyword>
<reference evidence="10 11" key="1">
    <citation type="submission" date="2017-09" db="EMBL/GenBank/DDBJ databases">
        <title>WGS assembly of Aquilegia coerulea Goldsmith.</title>
        <authorList>
            <person name="Hodges S."/>
            <person name="Kramer E."/>
            <person name="Nordborg M."/>
            <person name="Tomkins J."/>
            <person name="Borevitz J."/>
            <person name="Derieg N."/>
            <person name="Yan J."/>
            <person name="Mihaltcheva S."/>
            <person name="Hayes R.D."/>
            <person name="Rokhsar D."/>
        </authorList>
    </citation>
    <scope>NUCLEOTIDE SEQUENCE [LARGE SCALE GENOMIC DNA]</scope>
    <source>
        <strain evidence="11">cv. Goldsmith</strain>
    </source>
</reference>
<dbReference type="PANTHER" id="PTHR13402">
    <property type="entry name" value="RGPR-RELATED"/>
    <property type="match status" value="1"/>
</dbReference>
<dbReference type="OrthoDB" id="8918678at2759"/>
<dbReference type="GO" id="GO:0016192">
    <property type="term" value="P:vesicle-mediated transport"/>
    <property type="evidence" value="ECO:0007669"/>
    <property type="project" value="UniProtKB-KW"/>
</dbReference>
<evidence type="ECO:0000256" key="5">
    <source>
        <dbReference type="ARBA" id="ARBA00022892"/>
    </source>
</evidence>
<feature type="compositionally biased region" description="Polar residues" evidence="7">
    <location>
        <begin position="1462"/>
        <end position="1471"/>
    </location>
</feature>
<feature type="compositionally biased region" description="Polar residues" evidence="7">
    <location>
        <begin position="607"/>
        <end position="623"/>
    </location>
</feature>
<feature type="domain" description="Sec16 central conserved" evidence="9">
    <location>
        <begin position="636"/>
        <end position="759"/>
    </location>
</feature>
<dbReference type="STRING" id="218851.A0A2G5ETS1"/>
<dbReference type="EMBL" id="KZ305021">
    <property type="protein sequence ID" value="PIA59123.1"/>
    <property type="molecule type" value="Genomic_DNA"/>
</dbReference>
<evidence type="ECO:0000313" key="10">
    <source>
        <dbReference type="EMBL" id="PIA59124.1"/>
    </source>
</evidence>